<dbReference type="GO" id="GO:0031419">
    <property type="term" value="F:cobalamin binding"/>
    <property type="evidence" value="ECO:0007669"/>
    <property type="project" value="InterPro"/>
</dbReference>
<protein>
    <submittedName>
        <fullName evidence="8">Radical SAM superfamily enzyme YgiQ, UPF0313 family</fullName>
    </submittedName>
</protein>
<dbReference type="InterPro" id="IPR006638">
    <property type="entry name" value="Elp3/MiaA/NifB-like_rSAM"/>
</dbReference>
<dbReference type="GO" id="GO:0051539">
    <property type="term" value="F:4 iron, 4 sulfur cluster binding"/>
    <property type="evidence" value="ECO:0007669"/>
    <property type="project" value="UniProtKB-KW"/>
</dbReference>
<dbReference type="GO" id="GO:0005829">
    <property type="term" value="C:cytosol"/>
    <property type="evidence" value="ECO:0007669"/>
    <property type="project" value="TreeGrafter"/>
</dbReference>
<evidence type="ECO:0000256" key="3">
    <source>
        <dbReference type="ARBA" id="ARBA00022723"/>
    </source>
</evidence>
<dbReference type="InterPro" id="IPR006158">
    <property type="entry name" value="Cobalamin-bd"/>
</dbReference>
<keyword evidence="2" id="KW-0949">S-adenosyl-L-methionine</keyword>
<evidence type="ECO:0000256" key="5">
    <source>
        <dbReference type="ARBA" id="ARBA00023014"/>
    </source>
</evidence>
<dbReference type="Pfam" id="PF04055">
    <property type="entry name" value="Radical_SAM"/>
    <property type="match status" value="1"/>
</dbReference>
<dbReference type="SFLD" id="SFLDS00029">
    <property type="entry name" value="Radical_SAM"/>
    <property type="match status" value="1"/>
</dbReference>
<dbReference type="Gene3D" id="3.40.50.280">
    <property type="entry name" value="Cobalamin-binding domain"/>
    <property type="match status" value="1"/>
</dbReference>
<dbReference type="OrthoDB" id="9762608at2"/>
<organism evidence="8 9">
    <name type="scientific">Desulfuromusa kysingii</name>
    <dbReference type="NCBI Taxonomy" id="37625"/>
    <lineage>
        <taxon>Bacteria</taxon>
        <taxon>Pseudomonadati</taxon>
        <taxon>Thermodesulfobacteriota</taxon>
        <taxon>Desulfuromonadia</taxon>
        <taxon>Desulfuromonadales</taxon>
        <taxon>Geopsychrobacteraceae</taxon>
        <taxon>Desulfuromusa</taxon>
    </lineage>
</organism>
<dbReference type="GO" id="GO:0046872">
    <property type="term" value="F:metal ion binding"/>
    <property type="evidence" value="ECO:0007669"/>
    <property type="project" value="UniProtKB-KW"/>
</dbReference>
<dbReference type="InterPro" id="IPR034466">
    <property type="entry name" value="Methyltransferase_Class_B"/>
</dbReference>
<dbReference type="GO" id="GO:0003824">
    <property type="term" value="F:catalytic activity"/>
    <property type="evidence" value="ECO:0007669"/>
    <property type="project" value="InterPro"/>
</dbReference>
<evidence type="ECO:0000256" key="2">
    <source>
        <dbReference type="ARBA" id="ARBA00022691"/>
    </source>
</evidence>
<dbReference type="InterPro" id="IPR023404">
    <property type="entry name" value="rSAM_horseshoe"/>
</dbReference>
<comment type="cofactor">
    <cofactor evidence="1">
        <name>[4Fe-4S] cluster</name>
        <dbReference type="ChEBI" id="CHEBI:49883"/>
    </cofactor>
</comment>
<dbReference type="InterPro" id="IPR051198">
    <property type="entry name" value="BchE-like"/>
</dbReference>
<evidence type="ECO:0000313" key="8">
    <source>
        <dbReference type="EMBL" id="SDZ76691.1"/>
    </source>
</evidence>
<feature type="domain" description="B12-binding" evidence="6">
    <location>
        <begin position="21"/>
        <end position="154"/>
    </location>
</feature>
<dbReference type="SMART" id="SM00729">
    <property type="entry name" value="Elp3"/>
    <property type="match status" value="1"/>
</dbReference>
<reference evidence="8 9" key="1">
    <citation type="submission" date="2016-10" db="EMBL/GenBank/DDBJ databases">
        <authorList>
            <person name="de Groot N.N."/>
        </authorList>
    </citation>
    <scope>NUCLEOTIDE SEQUENCE [LARGE SCALE GENOMIC DNA]</scope>
    <source>
        <strain evidence="8 9">DSM 7343</strain>
    </source>
</reference>
<dbReference type="SFLD" id="SFLDG01123">
    <property type="entry name" value="methyltransferase_(Class_B)"/>
    <property type="match status" value="1"/>
</dbReference>
<dbReference type="CDD" id="cd02068">
    <property type="entry name" value="radical_SAM_B12_BD"/>
    <property type="match status" value="1"/>
</dbReference>
<keyword evidence="4" id="KW-0408">Iron</keyword>
<name>A0A1H3VPT7_9BACT</name>
<keyword evidence="5" id="KW-0411">Iron-sulfur</keyword>
<proteinExistence type="predicted"/>
<keyword evidence="3" id="KW-0479">Metal-binding</keyword>
<keyword evidence="9" id="KW-1185">Reference proteome</keyword>
<dbReference type="STRING" id="37625.SAMN05660420_00202"/>
<dbReference type="EMBL" id="FNQN01000001">
    <property type="protein sequence ID" value="SDZ76691.1"/>
    <property type="molecule type" value="Genomic_DNA"/>
</dbReference>
<dbReference type="Pfam" id="PF02310">
    <property type="entry name" value="B12-binding"/>
    <property type="match status" value="1"/>
</dbReference>
<dbReference type="InterPro" id="IPR007197">
    <property type="entry name" value="rSAM"/>
</dbReference>
<dbReference type="PANTHER" id="PTHR43409">
    <property type="entry name" value="ANAEROBIC MAGNESIUM-PROTOPORPHYRIN IX MONOMETHYL ESTER CYCLASE-RELATED"/>
    <property type="match status" value="1"/>
</dbReference>
<dbReference type="AlphaFoldDB" id="A0A1H3VPT7"/>
<dbReference type="CDD" id="cd01335">
    <property type="entry name" value="Radical_SAM"/>
    <property type="match status" value="1"/>
</dbReference>
<dbReference type="SFLD" id="SFLDG01082">
    <property type="entry name" value="B12-binding_domain_containing"/>
    <property type="match status" value="1"/>
</dbReference>
<sequence>MNALNDKNILLLHPLGYKVEDAAQDISRKANIMPPLGLASIAAYLEREGFHCDILDGYAYPDVDQPLKQLLRQQRPALLGVSCTTASFHDSVRLAQLAKAELPEIEVVFGGSHVSALKEKILEFSPVIDYAVTGEGEQVMLELAQRGGGDPAQIGGLVWRAADGSLVNNGYRSDALVLDDLPFPAYEKLAGYPAAYKLPIFNYPTAPNSSCISSRGCPYSCSYCDRSVFRSSFRFNSAEYLYQHLKYLQQRFSIRHINFYDDQFTFHRDRVEEFCQMMINQPLGMTFNCAVRAEHVDRELMQLMKAAGCWMVSLGIESGDELLLSQHRQNVNLDRLGDTIRMINSCGIRTKGLLMMGLPGENEESIRRSMDYVFSLPLDDFNLAKFTPFPGSPIYDNIHELGTFDEDWPKMDCMHFQFVPHGMEKERLEKLFIEFYKSHFRRHRVLFGYLTMLWKSPDSWLRFAGSAGQFVRFALSNKRYGSS</sequence>
<gene>
    <name evidence="8" type="ORF">SAMN05660420_00202</name>
</gene>
<evidence type="ECO:0000259" key="7">
    <source>
        <dbReference type="PROSITE" id="PS51918"/>
    </source>
</evidence>
<dbReference type="RefSeq" id="WP_092344071.1">
    <property type="nucleotide sequence ID" value="NZ_FNQN01000001.1"/>
</dbReference>
<feature type="domain" description="Radical SAM core" evidence="7">
    <location>
        <begin position="203"/>
        <end position="421"/>
    </location>
</feature>
<evidence type="ECO:0000256" key="4">
    <source>
        <dbReference type="ARBA" id="ARBA00023004"/>
    </source>
</evidence>
<evidence type="ECO:0000256" key="1">
    <source>
        <dbReference type="ARBA" id="ARBA00001966"/>
    </source>
</evidence>
<dbReference type="InterPro" id="IPR058240">
    <property type="entry name" value="rSAM_sf"/>
</dbReference>
<evidence type="ECO:0000259" key="6">
    <source>
        <dbReference type="PROSITE" id="PS51332"/>
    </source>
</evidence>
<dbReference type="PROSITE" id="PS51918">
    <property type="entry name" value="RADICAL_SAM"/>
    <property type="match status" value="1"/>
</dbReference>
<dbReference type="Gene3D" id="3.80.30.20">
    <property type="entry name" value="tm_1862 like domain"/>
    <property type="match status" value="1"/>
</dbReference>
<dbReference type="SUPFAM" id="SSF102114">
    <property type="entry name" value="Radical SAM enzymes"/>
    <property type="match status" value="1"/>
</dbReference>
<accession>A0A1H3VPT7</accession>
<dbReference type="PANTHER" id="PTHR43409:SF16">
    <property type="entry name" value="SLR0320 PROTEIN"/>
    <property type="match status" value="1"/>
</dbReference>
<evidence type="ECO:0000313" key="9">
    <source>
        <dbReference type="Proteomes" id="UP000199409"/>
    </source>
</evidence>
<dbReference type="Proteomes" id="UP000199409">
    <property type="component" value="Unassembled WGS sequence"/>
</dbReference>
<dbReference type="PROSITE" id="PS51332">
    <property type="entry name" value="B12_BINDING"/>
    <property type="match status" value="1"/>
</dbReference>